<dbReference type="Gene3D" id="3.40.50.12690">
    <property type="match status" value="1"/>
</dbReference>
<dbReference type="EMBL" id="CACRXK020015648">
    <property type="protein sequence ID" value="CAB4028684.1"/>
    <property type="molecule type" value="Genomic_DNA"/>
</dbReference>
<dbReference type="AlphaFoldDB" id="A0A6S7JF11"/>
<reference evidence="2" key="1">
    <citation type="submission" date="2020-04" db="EMBL/GenBank/DDBJ databases">
        <authorList>
            <person name="Alioto T."/>
            <person name="Alioto T."/>
            <person name="Gomez Garrido J."/>
        </authorList>
    </citation>
    <scope>NUCLEOTIDE SEQUENCE</scope>
    <source>
        <strain evidence="2">A484AB</strain>
    </source>
</reference>
<sequence>MSRRTKNSMSTLSEADVENLVAELPSTDEDKEQVCPTEMSDHKNEDENHRSETCGETIERKLSEHVVDVAGKDKAEINRKQSTCEECQNRKDEITEIKAIINEIKTNQNEDREKSIIKAIESDERIKSLHEENSKMTEEIKCLKATISELVTDNENIKNILDVKQNEWLKIAENPNPSKCSKTATTTPTTSVQNQFELLNDENYESGISSPELDSNEQTNTYVNSQIHEYRSKAQSKFENRKNQTHAQQKEKKNHVHAKRTGSEKEKEIKKVLVIGDSMVKHIDRVKIERAAGCQSVVHSYSGARVEQISSKINEYWSEGEQYDTVLLHVGTNNLASEEPEEVASKMDGLIKDLKDHAKKIAISSVIKRYDNRVPASKITRFNIFVKNLCMKHNTTFLDNDHIDRSLLNRSNLHLNQQGARVLGSVFCTYLKSFRVGNNRQFFHQAHGHRNREWTMYLKYVNQIMKN</sequence>
<dbReference type="SUPFAM" id="SSF52266">
    <property type="entry name" value="SGNH hydrolase"/>
    <property type="match status" value="1"/>
</dbReference>
<evidence type="ECO:0000313" key="2">
    <source>
        <dbReference type="EMBL" id="CAB4028684.1"/>
    </source>
</evidence>
<keyword evidence="3" id="KW-1185">Reference proteome</keyword>
<dbReference type="OrthoDB" id="5982747at2759"/>
<name>A0A6S7JF11_PARCT</name>
<feature type="region of interest" description="Disordered" evidence="1">
    <location>
        <begin position="234"/>
        <end position="265"/>
    </location>
</feature>
<evidence type="ECO:0000256" key="1">
    <source>
        <dbReference type="SAM" id="MobiDB-lite"/>
    </source>
</evidence>
<accession>A0A6S7JF11</accession>
<dbReference type="Gene3D" id="3.40.50.12700">
    <property type="match status" value="1"/>
</dbReference>
<feature type="compositionally biased region" description="Basic and acidic residues" evidence="1">
    <location>
        <begin position="39"/>
        <end position="59"/>
    </location>
</feature>
<organism evidence="2 3">
    <name type="scientific">Paramuricea clavata</name>
    <name type="common">Red gorgonian</name>
    <name type="synonym">Violescent sea-whip</name>
    <dbReference type="NCBI Taxonomy" id="317549"/>
    <lineage>
        <taxon>Eukaryota</taxon>
        <taxon>Metazoa</taxon>
        <taxon>Cnidaria</taxon>
        <taxon>Anthozoa</taxon>
        <taxon>Octocorallia</taxon>
        <taxon>Malacalcyonacea</taxon>
        <taxon>Plexauridae</taxon>
        <taxon>Paramuricea</taxon>
    </lineage>
</organism>
<dbReference type="Proteomes" id="UP001152795">
    <property type="component" value="Unassembled WGS sequence"/>
</dbReference>
<protein>
    <submittedName>
        <fullName evidence="2">Uncharacterized protein</fullName>
    </submittedName>
</protein>
<proteinExistence type="predicted"/>
<gene>
    <name evidence="2" type="ORF">PACLA_8A069290</name>
</gene>
<feature type="region of interest" description="Disordered" evidence="1">
    <location>
        <begin position="1"/>
        <end position="59"/>
    </location>
</feature>
<comment type="caution">
    <text evidence="2">The sequence shown here is derived from an EMBL/GenBank/DDBJ whole genome shotgun (WGS) entry which is preliminary data.</text>
</comment>
<evidence type="ECO:0000313" key="3">
    <source>
        <dbReference type="Proteomes" id="UP001152795"/>
    </source>
</evidence>